<name>A0A1M5G830_FLAJO</name>
<organism evidence="1 2">
    <name type="scientific">Flavobacterium johnsoniae</name>
    <name type="common">Cytophaga johnsonae</name>
    <dbReference type="NCBI Taxonomy" id="986"/>
    <lineage>
        <taxon>Bacteria</taxon>
        <taxon>Pseudomonadati</taxon>
        <taxon>Bacteroidota</taxon>
        <taxon>Flavobacteriia</taxon>
        <taxon>Flavobacteriales</taxon>
        <taxon>Flavobacteriaceae</taxon>
        <taxon>Flavobacterium</taxon>
    </lineage>
</organism>
<dbReference type="AlphaFoldDB" id="A0A1M5G830"/>
<sequence length="117" mass="13683">MTIDAILINLEYQDKLLFATEVPEWSTQHEMKSNNSTSWVRYPSPKSWDWLRLPLNEDFNIVGLSTPNGFRTPDGDFLKNGHEIFGTFIRSHIVTNAKKYNVLYKESNAYLILEMLR</sequence>
<accession>A0A1M5G830</accession>
<dbReference type="EMBL" id="FQWH01000001">
    <property type="protein sequence ID" value="SHF99903.1"/>
    <property type="molecule type" value="Genomic_DNA"/>
</dbReference>
<reference evidence="1 2" key="1">
    <citation type="submission" date="2016-11" db="EMBL/GenBank/DDBJ databases">
        <authorList>
            <person name="Jaros S."/>
            <person name="Januszkiewicz K."/>
            <person name="Wedrychowicz H."/>
        </authorList>
    </citation>
    <scope>NUCLEOTIDE SEQUENCE [LARGE SCALE GENOMIC DNA]</scope>
    <source>
        <strain evidence="1 2">DSM 6792</strain>
    </source>
</reference>
<proteinExistence type="predicted"/>
<evidence type="ECO:0000313" key="2">
    <source>
        <dbReference type="Proteomes" id="UP000184112"/>
    </source>
</evidence>
<dbReference type="RefSeq" id="WP_073407910.1">
    <property type="nucleotide sequence ID" value="NZ_FQWH01000001.1"/>
</dbReference>
<protein>
    <submittedName>
        <fullName evidence="1">Uncharacterized protein</fullName>
    </submittedName>
</protein>
<evidence type="ECO:0000313" key="1">
    <source>
        <dbReference type="EMBL" id="SHF99903.1"/>
    </source>
</evidence>
<gene>
    <name evidence="1" type="ORF">SAMN05444388_101295</name>
</gene>
<dbReference type="Proteomes" id="UP000184112">
    <property type="component" value="Unassembled WGS sequence"/>
</dbReference>